<reference evidence="2 3" key="1">
    <citation type="submission" date="2021-03" db="EMBL/GenBank/DDBJ databases">
        <authorList>
            <person name="Kim M.K."/>
        </authorList>
    </citation>
    <scope>NUCLEOTIDE SEQUENCE [LARGE SCALE GENOMIC DNA]</scope>
    <source>
        <strain evidence="2 3">BT442</strain>
    </source>
</reference>
<accession>A0ABS3QC58</accession>
<dbReference type="RefSeq" id="WP_208174457.1">
    <property type="nucleotide sequence ID" value="NZ_JAGETZ010000003.1"/>
</dbReference>
<protein>
    <recommendedName>
        <fullName evidence="4">PASTA domain-containing protein</fullName>
    </recommendedName>
</protein>
<comment type="caution">
    <text evidence="2">The sequence shown here is derived from an EMBL/GenBank/DDBJ whole genome shotgun (WGS) entry which is preliminary data.</text>
</comment>
<proteinExistence type="predicted"/>
<sequence length="135" mass="14403">MHKLFLLALLLSGATPVLAQTTPAVAHPLAVQYCTLVARGTHYGTLAFHLDYGLNGAGYTGISADQQAADNVKVRELFTVADALNFLSSKGWEVVGISTLTGDIVAPDTTPSIRSGSILGTFRSEVQYLLRRRGQ</sequence>
<dbReference type="EMBL" id="JAGETZ010000003">
    <property type="protein sequence ID" value="MBO2008818.1"/>
    <property type="molecule type" value="Genomic_DNA"/>
</dbReference>
<organism evidence="2 3">
    <name type="scientific">Hymenobacter negativus</name>
    <dbReference type="NCBI Taxonomy" id="2795026"/>
    <lineage>
        <taxon>Bacteria</taxon>
        <taxon>Pseudomonadati</taxon>
        <taxon>Bacteroidota</taxon>
        <taxon>Cytophagia</taxon>
        <taxon>Cytophagales</taxon>
        <taxon>Hymenobacteraceae</taxon>
        <taxon>Hymenobacter</taxon>
    </lineage>
</organism>
<gene>
    <name evidence="2" type="ORF">J4E00_07120</name>
</gene>
<feature type="signal peptide" evidence="1">
    <location>
        <begin position="1"/>
        <end position="19"/>
    </location>
</feature>
<name>A0ABS3QC58_9BACT</name>
<evidence type="ECO:0000313" key="3">
    <source>
        <dbReference type="Proteomes" id="UP000664369"/>
    </source>
</evidence>
<evidence type="ECO:0000256" key="1">
    <source>
        <dbReference type="SAM" id="SignalP"/>
    </source>
</evidence>
<keyword evidence="1" id="KW-0732">Signal</keyword>
<keyword evidence="3" id="KW-1185">Reference proteome</keyword>
<evidence type="ECO:0008006" key="4">
    <source>
        <dbReference type="Google" id="ProtNLM"/>
    </source>
</evidence>
<evidence type="ECO:0000313" key="2">
    <source>
        <dbReference type="EMBL" id="MBO2008818.1"/>
    </source>
</evidence>
<feature type="chain" id="PRO_5045874808" description="PASTA domain-containing protein" evidence="1">
    <location>
        <begin position="20"/>
        <end position="135"/>
    </location>
</feature>
<dbReference type="Proteomes" id="UP000664369">
    <property type="component" value="Unassembled WGS sequence"/>
</dbReference>